<proteinExistence type="predicted"/>
<sequence>MPEKYSIGEVAKKLNMTPRAIRFYEQKNLVNPDSIGENGYCYYGEKQLQKLELINYLRYLNFSIKQIKQLLSDQNSAESIHLLIQDQIRADENEIATLRQHQKQLKRLANTVVARKIGSDNMIGIAQIMRKEARLTSLRRKMWLFGLGILLIEVVGIISALQFKELDNLSAMTASIIVMLILVFGLTAFVTKFYYNQVEYICPNCETKFIPSLGKFIFSPHTPKFRKLECPNCHHKSYCLEIAR</sequence>
<dbReference type="PANTHER" id="PTHR30204:SF69">
    <property type="entry name" value="MERR-FAMILY TRANSCRIPTIONAL REGULATOR"/>
    <property type="match status" value="1"/>
</dbReference>
<feature type="domain" description="HTH merR-type" evidence="6">
    <location>
        <begin position="4"/>
        <end position="73"/>
    </location>
</feature>
<dbReference type="CDD" id="cd01106">
    <property type="entry name" value="HTH_TipAL-Mta"/>
    <property type="match status" value="1"/>
</dbReference>
<dbReference type="PANTHER" id="PTHR30204">
    <property type="entry name" value="REDOX-CYCLING DRUG-SENSING TRANSCRIPTIONAL ACTIVATOR SOXR"/>
    <property type="match status" value="1"/>
</dbReference>
<reference evidence="8" key="3">
    <citation type="submission" date="2023-04" db="EMBL/GenBank/DDBJ databases">
        <authorList>
            <person name="Wang Y."/>
        </authorList>
    </citation>
    <scope>NUCLEOTIDE SEQUENCE</scope>
    <source>
        <strain evidence="8">ZW18</strain>
    </source>
</reference>
<reference evidence="7 9" key="1">
    <citation type="submission" date="2016-10" db="EMBL/GenBank/DDBJ databases">
        <authorList>
            <person name="Varghese N."/>
            <person name="Submissions S."/>
        </authorList>
    </citation>
    <scope>NUCLEOTIDE SEQUENCE [LARGE SCALE GENOMIC DNA]</scope>
    <source>
        <strain evidence="7 9">ATCC 43761</strain>
    </source>
</reference>
<dbReference type="SMART" id="SM00422">
    <property type="entry name" value="HTH_MERR"/>
    <property type="match status" value="1"/>
</dbReference>
<dbReference type="InterPro" id="IPR009061">
    <property type="entry name" value="DNA-bd_dom_put_sf"/>
</dbReference>
<evidence type="ECO:0000313" key="8">
    <source>
        <dbReference type="EMBL" id="WGO85365.1"/>
    </source>
</evidence>
<dbReference type="Proteomes" id="UP000181860">
    <property type="component" value="Unassembled WGS sequence"/>
</dbReference>
<evidence type="ECO:0000256" key="2">
    <source>
        <dbReference type="ARBA" id="ARBA00023015"/>
    </source>
</evidence>
<dbReference type="SUPFAM" id="SSF46955">
    <property type="entry name" value="Putative DNA-binding domain"/>
    <property type="match status" value="1"/>
</dbReference>
<gene>
    <name evidence="8" type="ORF">QEJ78_08310</name>
    <name evidence="7" type="ORF">SAMN02983011_02255</name>
</gene>
<keyword evidence="5" id="KW-0812">Transmembrane</keyword>
<keyword evidence="9" id="KW-1185">Reference proteome</keyword>
<dbReference type="RefSeq" id="WP_013854949.1">
    <property type="nucleotide sequence ID" value="NZ_CP123735.1"/>
</dbReference>
<name>A0AAX3UCJ6_9LACO</name>
<evidence type="ECO:0000256" key="3">
    <source>
        <dbReference type="ARBA" id="ARBA00023125"/>
    </source>
</evidence>
<feature type="transmembrane region" description="Helical" evidence="5">
    <location>
        <begin position="169"/>
        <end position="190"/>
    </location>
</feature>
<evidence type="ECO:0000259" key="6">
    <source>
        <dbReference type="PROSITE" id="PS50937"/>
    </source>
</evidence>
<evidence type="ECO:0000313" key="7">
    <source>
        <dbReference type="EMBL" id="SDA69953.1"/>
    </source>
</evidence>
<protein>
    <submittedName>
        <fullName evidence="7">DNA-binding transcriptional regulator, MerR family</fullName>
    </submittedName>
    <submittedName>
        <fullName evidence="8">MerR family transcriptional regulator</fullName>
    </submittedName>
</protein>
<dbReference type="InterPro" id="IPR047057">
    <property type="entry name" value="MerR_fam"/>
</dbReference>
<keyword evidence="1" id="KW-0678">Repressor</keyword>
<dbReference type="GO" id="GO:0003700">
    <property type="term" value="F:DNA-binding transcription factor activity"/>
    <property type="evidence" value="ECO:0007669"/>
    <property type="project" value="InterPro"/>
</dbReference>
<accession>A0AAX3UCJ6</accession>
<evidence type="ECO:0000256" key="4">
    <source>
        <dbReference type="ARBA" id="ARBA00023163"/>
    </source>
</evidence>
<keyword evidence="4" id="KW-0804">Transcription</keyword>
<evidence type="ECO:0000313" key="10">
    <source>
        <dbReference type="Proteomes" id="UP001242513"/>
    </source>
</evidence>
<dbReference type="GO" id="GO:0003677">
    <property type="term" value="F:DNA binding"/>
    <property type="evidence" value="ECO:0007669"/>
    <property type="project" value="UniProtKB-KW"/>
</dbReference>
<evidence type="ECO:0000313" key="9">
    <source>
        <dbReference type="Proteomes" id="UP000181860"/>
    </source>
</evidence>
<dbReference type="Gene3D" id="1.10.1660.10">
    <property type="match status" value="1"/>
</dbReference>
<dbReference type="EMBL" id="FMXC01000047">
    <property type="protein sequence ID" value="SDA69953.1"/>
    <property type="molecule type" value="Genomic_DNA"/>
</dbReference>
<feature type="transmembrane region" description="Helical" evidence="5">
    <location>
        <begin position="142"/>
        <end position="163"/>
    </location>
</feature>
<dbReference type="EMBL" id="CP123735">
    <property type="protein sequence ID" value="WGO85365.1"/>
    <property type="molecule type" value="Genomic_DNA"/>
</dbReference>
<dbReference type="AlphaFoldDB" id="A0AAX3UCJ6"/>
<keyword evidence="5" id="KW-1133">Transmembrane helix</keyword>
<evidence type="ECO:0000256" key="1">
    <source>
        <dbReference type="ARBA" id="ARBA00022491"/>
    </source>
</evidence>
<organism evidence="8 10">
    <name type="scientific">Lactobacillus kefiranofaciens</name>
    <dbReference type="NCBI Taxonomy" id="267818"/>
    <lineage>
        <taxon>Bacteria</taxon>
        <taxon>Bacillati</taxon>
        <taxon>Bacillota</taxon>
        <taxon>Bacilli</taxon>
        <taxon>Lactobacillales</taxon>
        <taxon>Lactobacillaceae</taxon>
        <taxon>Lactobacillus</taxon>
    </lineage>
</organism>
<dbReference type="Pfam" id="PF13411">
    <property type="entry name" value="MerR_1"/>
    <property type="match status" value="1"/>
</dbReference>
<dbReference type="PROSITE" id="PS50937">
    <property type="entry name" value="HTH_MERR_2"/>
    <property type="match status" value="1"/>
</dbReference>
<keyword evidence="2" id="KW-0805">Transcription regulation</keyword>
<keyword evidence="5" id="KW-0472">Membrane</keyword>
<dbReference type="InterPro" id="IPR000551">
    <property type="entry name" value="MerR-type_HTH_dom"/>
</dbReference>
<reference evidence="8" key="2">
    <citation type="journal article" date="2022" name="Food Funct.">
        <title>Lactobacillus kefiranofaciens ZW18 from Kefir enhances the anti-tumor effect of anti-programmed cell death 1 (PD-1) immunotherapy by modulating the gut microbiota.</title>
        <authorList>
            <person name="Zhao J."/>
            <person name="Wang Y."/>
            <person name="Wang J."/>
            <person name="Lv M."/>
            <person name="Zhou C."/>
            <person name="Jia L."/>
            <person name="Geng W."/>
        </authorList>
    </citation>
    <scope>NUCLEOTIDE SEQUENCE</scope>
    <source>
        <strain evidence="8">ZW18</strain>
    </source>
</reference>
<dbReference type="Proteomes" id="UP001242513">
    <property type="component" value="Chromosome"/>
</dbReference>
<keyword evidence="3 7" id="KW-0238">DNA-binding</keyword>
<evidence type="ECO:0000256" key="5">
    <source>
        <dbReference type="SAM" id="Phobius"/>
    </source>
</evidence>